<evidence type="ECO:0000256" key="1">
    <source>
        <dbReference type="ARBA" id="ARBA00023015"/>
    </source>
</evidence>
<keyword evidence="3" id="KW-0804">Transcription</keyword>
<dbReference type="GO" id="GO:0003677">
    <property type="term" value="F:DNA binding"/>
    <property type="evidence" value="ECO:0007669"/>
    <property type="project" value="UniProtKB-KW"/>
</dbReference>
<dbReference type="Pfam" id="PF01022">
    <property type="entry name" value="HTH_5"/>
    <property type="match status" value="1"/>
</dbReference>
<dbReference type="EMBL" id="JAYGII010000012">
    <property type="protein sequence ID" value="MEA5445595.1"/>
    <property type="molecule type" value="Genomic_DNA"/>
</dbReference>
<keyword evidence="2" id="KW-0238">DNA-binding</keyword>
<evidence type="ECO:0000256" key="4">
    <source>
        <dbReference type="SAM" id="MobiDB-lite"/>
    </source>
</evidence>
<keyword evidence="1" id="KW-0805">Transcription regulation</keyword>
<evidence type="ECO:0000313" key="6">
    <source>
        <dbReference type="EMBL" id="MEA5445595.1"/>
    </source>
</evidence>
<dbReference type="PANTHER" id="PTHR33154">
    <property type="entry name" value="TRANSCRIPTIONAL REGULATOR, ARSR FAMILY"/>
    <property type="match status" value="1"/>
</dbReference>
<dbReference type="NCBIfam" id="NF033788">
    <property type="entry name" value="HTH_metalloreg"/>
    <property type="match status" value="1"/>
</dbReference>
<dbReference type="RefSeq" id="WP_346051224.1">
    <property type="nucleotide sequence ID" value="NZ_JAYGII010000012.1"/>
</dbReference>
<feature type="domain" description="HTH arsR-type" evidence="5">
    <location>
        <begin position="11"/>
        <end position="105"/>
    </location>
</feature>
<dbReference type="SMART" id="SM00418">
    <property type="entry name" value="HTH_ARSR"/>
    <property type="match status" value="1"/>
</dbReference>
<dbReference type="InterPro" id="IPR011991">
    <property type="entry name" value="ArsR-like_HTH"/>
</dbReference>
<name>A0AAP6JEQ5_9GAMM</name>
<keyword evidence="7" id="KW-1185">Reference proteome</keyword>
<evidence type="ECO:0000256" key="2">
    <source>
        <dbReference type="ARBA" id="ARBA00023125"/>
    </source>
</evidence>
<dbReference type="InterPro" id="IPR036390">
    <property type="entry name" value="WH_DNA-bd_sf"/>
</dbReference>
<dbReference type="PANTHER" id="PTHR33154:SF28">
    <property type="entry name" value="HTH-TYPE TRANSCRIPTIONAL REGULATOR YGAV-RELATED"/>
    <property type="match status" value="1"/>
</dbReference>
<dbReference type="GO" id="GO:0003700">
    <property type="term" value="F:DNA-binding transcription factor activity"/>
    <property type="evidence" value="ECO:0007669"/>
    <property type="project" value="InterPro"/>
</dbReference>
<dbReference type="InterPro" id="IPR036388">
    <property type="entry name" value="WH-like_DNA-bd_sf"/>
</dbReference>
<sequence length="132" mass="14771">MRKRKALLAELAPAHAEKAAHMLRALANSHRLMILCQLVQGEKTVSELSLQIPLSQSALSQHLARLRQDQLVATRRESQNIHYRIADPGVMEIIGQLYEIYCTPGTGEPNQHLNRSESVAPQPTGDQDEKSR</sequence>
<gene>
    <name evidence="6" type="ORF">VCB98_07175</name>
</gene>
<evidence type="ECO:0000259" key="5">
    <source>
        <dbReference type="PROSITE" id="PS50987"/>
    </source>
</evidence>
<reference evidence="6 7" key="1">
    <citation type="submission" date="2023-12" db="EMBL/GenBank/DDBJ databases">
        <title>Whole-genome sequencing of halo(alkali)philic microorganisms from hypersaline lakes.</title>
        <authorList>
            <person name="Sorokin D.Y."/>
            <person name="Merkel A.Y."/>
            <person name="Messina E."/>
            <person name="Yakimov M."/>
        </authorList>
    </citation>
    <scope>NUCLEOTIDE SEQUENCE [LARGE SCALE GENOMIC DNA]</scope>
    <source>
        <strain evidence="6 7">AB-CW1</strain>
    </source>
</reference>
<dbReference type="SUPFAM" id="SSF46785">
    <property type="entry name" value="Winged helix' DNA-binding domain"/>
    <property type="match status" value="1"/>
</dbReference>
<dbReference type="PRINTS" id="PR00778">
    <property type="entry name" value="HTHARSR"/>
</dbReference>
<proteinExistence type="predicted"/>
<evidence type="ECO:0000313" key="7">
    <source>
        <dbReference type="Proteomes" id="UP001302316"/>
    </source>
</evidence>
<evidence type="ECO:0000256" key="3">
    <source>
        <dbReference type="ARBA" id="ARBA00023163"/>
    </source>
</evidence>
<comment type="caution">
    <text evidence="6">The sequence shown here is derived from an EMBL/GenBank/DDBJ whole genome shotgun (WGS) entry which is preliminary data.</text>
</comment>
<dbReference type="CDD" id="cd00090">
    <property type="entry name" value="HTH_ARSR"/>
    <property type="match status" value="1"/>
</dbReference>
<dbReference type="InterPro" id="IPR051081">
    <property type="entry name" value="HTH_MetalResp_TranReg"/>
</dbReference>
<dbReference type="Gene3D" id="1.10.10.10">
    <property type="entry name" value="Winged helix-like DNA-binding domain superfamily/Winged helix DNA-binding domain"/>
    <property type="match status" value="1"/>
</dbReference>
<feature type="compositionally biased region" description="Polar residues" evidence="4">
    <location>
        <begin position="108"/>
        <end position="125"/>
    </location>
</feature>
<dbReference type="PROSITE" id="PS50987">
    <property type="entry name" value="HTH_ARSR_2"/>
    <property type="match status" value="1"/>
</dbReference>
<protein>
    <submittedName>
        <fullName evidence="6">Metalloregulator ArsR/SmtB family transcription factor</fullName>
    </submittedName>
</protein>
<dbReference type="InterPro" id="IPR001845">
    <property type="entry name" value="HTH_ArsR_DNA-bd_dom"/>
</dbReference>
<dbReference type="AlphaFoldDB" id="A0AAP6JEQ5"/>
<organism evidence="6 7">
    <name type="scientific">Natronospira elongata</name>
    <dbReference type="NCBI Taxonomy" id="3110268"/>
    <lineage>
        <taxon>Bacteria</taxon>
        <taxon>Pseudomonadati</taxon>
        <taxon>Pseudomonadota</taxon>
        <taxon>Gammaproteobacteria</taxon>
        <taxon>Natronospirales</taxon>
        <taxon>Natronospiraceae</taxon>
        <taxon>Natronospira</taxon>
    </lineage>
</organism>
<accession>A0AAP6JEQ5</accession>
<feature type="region of interest" description="Disordered" evidence="4">
    <location>
        <begin position="105"/>
        <end position="132"/>
    </location>
</feature>
<dbReference type="Proteomes" id="UP001302316">
    <property type="component" value="Unassembled WGS sequence"/>
</dbReference>